<dbReference type="RefSeq" id="WP_084052301.1">
    <property type="nucleotide sequence ID" value="NZ_FWWT01000008.1"/>
</dbReference>
<evidence type="ECO:0000313" key="3">
    <source>
        <dbReference type="EMBL" id="SMB83565.1"/>
    </source>
</evidence>
<reference evidence="3 4" key="1">
    <citation type="submission" date="2017-04" db="EMBL/GenBank/DDBJ databases">
        <authorList>
            <person name="Afonso C.L."/>
            <person name="Miller P.J."/>
            <person name="Scott M.A."/>
            <person name="Spackman E."/>
            <person name="Goraichik I."/>
            <person name="Dimitrov K.M."/>
            <person name="Suarez D.L."/>
            <person name="Swayne D.E."/>
        </authorList>
    </citation>
    <scope>NUCLEOTIDE SEQUENCE [LARGE SCALE GENOMIC DNA]</scope>
    <source>
        <strain evidence="3 4">DSM 11270</strain>
    </source>
</reference>
<feature type="transmembrane region" description="Helical" evidence="1">
    <location>
        <begin position="57"/>
        <end position="79"/>
    </location>
</feature>
<keyword evidence="1" id="KW-0812">Transmembrane</keyword>
<evidence type="ECO:0000259" key="2">
    <source>
        <dbReference type="Pfam" id="PF18902"/>
    </source>
</evidence>
<evidence type="ECO:0000313" key="4">
    <source>
        <dbReference type="Proteomes" id="UP000192731"/>
    </source>
</evidence>
<feature type="domain" description="DUF5658" evidence="2">
    <location>
        <begin position="21"/>
        <end position="111"/>
    </location>
</feature>
<dbReference type="Pfam" id="PF18902">
    <property type="entry name" value="DUF5658"/>
    <property type="match status" value="1"/>
</dbReference>
<proteinExistence type="predicted"/>
<keyword evidence="1" id="KW-0472">Membrane</keyword>
<protein>
    <recommendedName>
        <fullName evidence="2">DUF5658 domain-containing protein</fullName>
    </recommendedName>
</protein>
<feature type="transmembrane region" description="Helical" evidence="1">
    <location>
        <begin position="91"/>
        <end position="111"/>
    </location>
</feature>
<sequence length="118" mass="14045">MQLTKRLNFKINFSANFILTLLFILMMLDYLITYYGMHSLGVLEESNALMVRFMKLPLSQGLILRTLYCVIFISLFKYVERSKTRLAFQKILLIPLSIQLIPISLHISWFYQYLNFYS</sequence>
<dbReference type="AlphaFoldDB" id="A0A1W1UR23"/>
<keyword evidence="4" id="KW-1185">Reference proteome</keyword>
<feature type="transmembrane region" description="Helical" evidence="1">
    <location>
        <begin position="12"/>
        <end position="37"/>
    </location>
</feature>
<dbReference type="EMBL" id="FWWT01000008">
    <property type="protein sequence ID" value="SMB83565.1"/>
    <property type="molecule type" value="Genomic_DNA"/>
</dbReference>
<keyword evidence="1" id="KW-1133">Transmembrane helix</keyword>
<organism evidence="3 4">
    <name type="scientific">Desulfonispora thiosulfatigenes DSM 11270</name>
    <dbReference type="NCBI Taxonomy" id="656914"/>
    <lineage>
        <taxon>Bacteria</taxon>
        <taxon>Bacillati</taxon>
        <taxon>Bacillota</taxon>
        <taxon>Clostridia</taxon>
        <taxon>Eubacteriales</taxon>
        <taxon>Peptococcaceae</taxon>
        <taxon>Desulfonispora</taxon>
    </lineage>
</organism>
<accession>A0A1W1UR23</accession>
<evidence type="ECO:0000256" key="1">
    <source>
        <dbReference type="SAM" id="Phobius"/>
    </source>
</evidence>
<dbReference type="InterPro" id="IPR043717">
    <property type="entry name" value="DUF5658"/>
</dbReference>
<name>A0A1W1UR23_DESTI</name>
<dbReference type="Proteomes" id="UP000192731">
    <property type="component" value="Unassembled WGS sequence"/>
</dbReference>
<gene>
    <name evidence="3" type="ORF">SAMN00017405_1059</name>
</gene>